<sequence>MRRNDGAHDRCVMHVIAGSSTRQPASSPWAPTLETARLHLVPPAVADLEDAAAMWAHPAVYGMIGGRPFTREEVWQRLLRYIGHWHLLGYGTWTIRARQDGAYLGSVGLMLSRRATIPSFEDEVEAGWTLVPHAHGQGYAREALGAMLTWADANGIAPVLCIIDDANLPSIRLAERCGFRPAGTVQYREQPVRLFRREKPPVPPLMEL</sequence>
<dbReference type="InterPro" id="IPR000182">
    <property type="entry name" value="GNAT_dom"/>
</dbReference>
<keyword evidence="2" id="KW-0808">Transferase</keyword>
<dbReference type="GO" id="GO:0016747">
    <property type="term" value="F:acyltransferase activity, transferring groups other than amino-acyl groups"/>
    <property type="evidence" value="ECO:0007669"/>
    <property type="project" value="InterPro"/>
</dbReference>
<keyword evidence="3" id="KW-1185">Reference proteome</keyword>
<accession>A0A1H8HL83</accession>
<dbReference type="InterPro" id="IPR016181">
    <property type="entry name" value="Acyl_CoA_acyltransferase"/>
</dbReference>
<dbReference type="SUPFAM" id="SSF55729">
    <property type="entry name" value="Acyl-CoA N-acyltransferases (Nat)"/>
    <property type="match status" value="1"/>
</dbReference>
<dbReference type="InterPro" id="IPR051531">
    <property type="entry name" value="N-acetyltransferase"/>
</dbReference>
<dbReference type="EMBL" id="FOCF01000008">
    <property type="protein sequence ID" value="SEN56921.1"/>
    <property type="molecule type" value="Genomic_DNA"/>
</dbReference>
<dbReference type="AlphaFoldDB" id="A0A1H8HL83"/>
<evidence type="ECO:0000313" key="2">
    <source>
        <dbReference type="EMBL" id="SEN56921.1"/>
    </source>
</evidence>
<evidence type="ECO:0000259" key="1">
    <source>
        <dbReference type="PROSITE" id="PS51186"/>
    </source>
</evidence>
<feature type="domain" description="N-acetyltransferase" evidence="1">
    <location>
        <begin position="38"/>
        <end position="203"/>
    </location>
</feature>
<reference evidence="3" key="1">
    <citation type="submission" date="2016-10" db="EMBL/GenBank/DDBJ databases">
        <authorList>
            <person name="Varghese N."/>
            <person name="Submissions S."/>
        </authorList>
    </citation>
    <scope>NUCLEOTIDE SEQUENCE [LARGE SCALE GENOMIC DNA]</scope>
    <source>
        <strain evidence="3">S6-262</strain>
    </source>
</reference>
<gene>
    <name evidence="2" type="ORF">SAMN05192583_3093</name>
</gene>
<proteinExistence type="predicted"/>
<organism evidence="2 3">
    <name type="scientific">Sphingomonas gellani</name>
    <dbReference type="NCBI Taxonomy" id="1166340"/>
    <lineage>
        <taxon>Bacteria</taxon>
        <taxon>Pseudomonadati</taxon>
        <taxon>Pseudomonadota</taxon>
        <taxon>Alphaproteobacteria</taxon>
        <taxon>Sphingomonadales</taxon>
        <taxon>Sphingomonadaceae</taxon>
        <taxon>Sphingomonas</taxon>
    </lineage>
</organism>
<name>A0A1H8HL83_9SPHN</name>
<dbReference type="PANTHER" id="PTHR43792">
    <property type="entry name" value="GNAT FAMILY, PUTATIVE (AFU_ORTHOLOGUE AFUA_3G00765)-RELATED-RELATED"/>
    <property type="match status" value="1"/>
</dbReference>
<dbReference type="Pfam" id="PF13302">
    <property type="entry name" value="Acetyltransf_3"/>
    <property type="match status" value="1"/>
</dbReference>
<evidence type="ECO:0000313" key="3">
    <source>
        <dbReference type="Proteomes" id="UP000199206"/>
    </source>
</evidence>
<dbReference type="Proteomes" id="UP000199206">
    <property type="component" value="Unassembled WGS sequence"/>
</dbReference>
<dbReference type="STRING" id="1166340.SAMN05192583_3093"/>
<dbReference type="PANTHER" id="PTHR43792:SF16">
    <property type="entry name" value="N-ACETYLTRANSFERASE DOMAIN-CONTAINING PROTEIN"/>
    <property type="match status" value="1"/>
</dbReference>
<protein>
    <submittedName>
        <fullName evidence="2">Protein N-acetyltransferase, RimJ/RimL family</fullName>
    </submittedName>
</protein>
<dbReference type="PROSITE" id="PS51186">
    <property type="entry name" value="GNAT"/>
    <property type="match status" value="1"/>
</dbReference>
<dbReference type="Gene3D" id="3.40.630.30">
    <property type="match status" value="1"/>
</dbReference>